<dbReference type="SUPFAM" id="SSF64376">
    <property type="entry name" value="YlxR-like"/>
    <property type="match status" value="1"/>
</dbReference>
<dbReference type="Gene3D" id="3.30.1230.10">
    <property type="entry name" value="YlxR-like"/>
    <property type="match status" value="1"/>
</dbReference>
<protein>
    <submittedName>
        <fullName evidence="2">DUF448 domain-containing protein</fullName>
    </submittedName>
</protein>
<dbReference type="PANTHER" id="PTHR34215:SF1">
    <property type="entry name" value="YLXR DOMAIN-CONTAINING PROTEIN"/>
    <property type="match status" value="1"/>
</dbReference>
<sequence>MRTCIGTRTQHPKRDMIRLIRTEDGHIVIDLTGKRSGSRGAYLSKSRVAAEQAIKHKRLEAEFGQPVSKEDEEAILAFFSQFD</sequence>
<dbReference type="Pfam" id="PF04296">
    <property type="entry name" value="YlxR"/>
    <property type="match status" value="1"/>
</dbReference>
<dbReference type="EMBL" id="PGTN01000056">
    <property type="protein sequence ID" value="PJF47304.1"/>
    <property type="molecule type" value="Genomic_DNA"/>
</dbReference>
<dbReference type="PANTHER" id="PTHR34215">
    <property type="entry name" value="BLL0784 PROTEIN"/>
    <property type="match status" value="1"/>
</dbReference>
<evidence type="ECO:0000259" key="1">
    <source>
        <dbReference type="Pfam" id="PF04296"/>
    </source>
</evidence>
<evidence type="ECO:0000313" key="3">
    <source>
        <dbReference type="Proteomes" id="UP000230790"/>
    </source>
</evidence>
<dbReference type="InterPro" id="IPR037465">
    <property type="entry name" value="YlxR"/>
</dbReference>
<gene>
    <name evidence="2" type="ORF">CUN48_09430</name>
</gene>
<comment type="caution">
    <text evidence="2">The sequence shown here is derived from an EMBL/GenBank/DDBJ whole genome shotgun (WGS) entry which is preliminary data.</text>
</comment>
<reference evidence="2 3" key="1">
    <citation type="submission" date="2017-11" db="EMBL/GenBank/DDBJ databases">
        <title>Evolution of Phototrophy in the Chloroflexi Phylum Driven by Horizontal Gene Transfer.</title>
        <authorList>
            <person name="Ward L.M."/>
            <person name="Hemp J."/>
            <person name="Shih P.M."/>
            <person name="Mcglynn S.E."/>
            <person name="Fischer W."/>
        </authorList>
    </citation>
    <scope>NUCLEOTIDE SEQUENCE [LARGE SCALE GENOMIC DNA]</scope>
    <source>
        <strain evidence="2">JP3_7</strain>
    </source>
</reference>
<dbReference type="InterPro" id="IPR007393">
    <property type="entry name" value="YlxR_dom"/>
</dbReference>
<proteinExistence type="predicted"/>
<name>A0A2M8QBY1_9CHLR</name>
<accession>A0A2M8QBY1</accession>
<evidence type="ECO:0000313" key="2">
    <source>
        <dbReference type="EMBL" id="PJF47304.1"/>
    </source>
</evidence>
<feature type="domain" description="YlxR" evidence="1">
    <location>
        <begin position="2"/>
        <end position="75"/>
    </location>
</feature>
<dbReference type="AlphaFoldDB" id="A0A2M8QBY1"/>
<organism evidence="2 3">
    <name type="scientific">Candidatus Thermofonsia Clade 3 bacterium</name>
    <dbReference type="NCBI Taxonomy" id="2364212"/>
    <lineage>
        <taxon>Bacteria</taxon>
        <taxon>Bacillati</taxon>
        <taxon>Chloroflexota</taxon>
        <taxon>Candidatus Thermofontia</taxon>
        <taxon>Candidatus Thermofonsia Clade 3</taxon>
    </lineage>
</organism>
<dbReference type="InterPro" id="IPR035931">
    <property type="entry name" value="YlxR-like_sf"/>
</dbReference>
<dbReference type="Proteomes" id="UP000230790">
    <property type="component" value="Unassembled WGS sequence"/>
</dbReference>